<dbReference type="Pfam" id="PF18009">
    <property type="entry name" value="Fer4_23"/>
    <property type="match status" value="1"/>
</dbReference>
<accession>A0ABD5S4J3</accession>
<sequence length="201" mass="23155">RYRPLKTAPTLRRGWLFTDLSGAELVDCVDAFYPATVANWYREREGDLDVTDWTETAERQTGIYDVIDELDREAVERIAASCCVDSQCLKRRQWDYDEESELAAPRGDEAFPCREPCSLVVAAARKWTKLEREESRSYEFELTPSEKEQLEDLIDAVADDRIDEIREADLKEGANRYRARYLREKRVDADGTLSGTPTDGE</sequence>
<reference evidence="3 4" key="1">
    <citation type="journal article" date="2019" name="Int. J. Syst. Evol. Microbiol.">
        <title>The Global Catalogue of Microorganisms (GCM) 10K type strain sequencing project: providing services to taxonomists for standard genome sequencing and annotation.</title>
        <authorList>
            <consortium name="The Broad Institute Genomics Platform"/>
            <consortium name="The Broad Institute Genome Sequencing Center for Infectious Disease"/>
            <person name="Wu L."/>
            <person name="Ma J."/>
        </authorList>
    </citation>
    <scope>NUCLEOTIDE SEQUENCE [LARGE SCALE GENOMIC DNA]</scope>
    <source>
        <strain evidence="3 4">NBRC 111368</strain>
    </source>
</reference>
<protein>
    <submittedName>
        <fullName evidence="3">DR2241 family protein</fullName>
    </submittedName>
</protein>
<feature type="domain" description="DR2241 stabilising" evidence="2">
    <location>
        <begin position="1"/>
        <end position="44"/>
    </location>
</feature>
<dbReference type="Pfam" id="PF18069">
    <property type="entry name" value="DR2241"/>
    <property type="match status" value="1"/>
</dbReference>
<dbReference type="InterPro" id="IPR041181">
    <property type="entry name" value="DR2241_middle"/>
</dbReference>
<keyword evidence="4" id="KW-1185">Reference proteome</keyword>
<dbReference type="Gene3D" id="3.30.1360.190">
    <property type="match status" value="1"/>
</dbReference>
<dbReference type="InterPro" id="IPR041346">
    <property type="entry name" value="DR2241_Fer4"/>
</dbReference>
<dbReference type="EMBL" id="JBHSWU010001271">
    <property type="protein sequence ID" value="MFC6726629.1"/>
    <property type="molecule type" value="Genomic_DNA"/>
</dbReference>
<proteinExistence type="predicted"/>
<name>A0ABD5S4J3_9EURY</name>
<feature type="domain" description="DR2241 4Fe-4S iron-sulfur cluster binding" evidence="1">
    <location>
        <begin position="45"/>
        <end position="126"/>
    </location>
</feature>
<dbReference type="Proteomes" id="UP001596328">
    <property type="component" value="Unassembled WGS sequence"/>
</dbReference>
<evidence type="ECO:0000259" key="2">
    <source>
        <dbReference type="Pfam" id="PF18069"/>
    </source>
</evidence>
<evidence type="ECO:0000313" key="3">
    <source>
        <dbReference type="EMBL" id="MFC6726629.1"/>
    </source>
</evidence>
<gene>
    <name evidence="3" type="ORF">ACFQE1_20115</name>
</gene>
<dbReference type="AlphaFoldDB" id="A0ABD5S4J3"/>
<comment type="caution">
    <text evidence="3">The sequence shown here is derived from an EMBL/GenBank/DDBJ whole genome shotgun (WGS) entry which is preliminary data.</text>
</comment>
<feature type="non-terminal residue" evidence="3">
    <location>
        <position position="1"/>
    </location>
</feature>
<evidence type="ECO:0000313" key="4">
    <source>
        <dbReference type="Proteomes" id="UP001596328"/>
    </source>
</evidence>
<dbReference type="Gene3D" id="3.30.70.2320">
    <property type="match status" value="1"/>
</dbReference>
<organism evidence="3 4">
    <name type="scientific">Halobium palmae</name>
    <dbReference type="NCBI Taxonomy" id="1776492"/>
    <lineage>
        <taxon>Archaea</taxon>
        <taxon>Methanobacteriati</taxon>
        <taxon>Methanobacteriota</taxon>
        <taxon>Stenosarchaea group</taxon>
        <taxon>Halobacteria</taxon>
        <taxon>Halobacteriales</taxon>
        <taxon>Haloferacaceae</taxon>
        <taxon>Halobium</taxon>
    </lineage>
</organism>
<evidence type="ECO:0000259" key="1">
    <source>
        <dbReference type="Pfam" id="PF18009"/>
    </source>
</evidence>